<dbReference type="Proteomes" id="UP001206788">
    <property type="component" value="Unassembled WGS sequence"/>
</dbReference>
<protein>
    <recommendedName>
        <fullName evidence="3">Lipoprotein</fullName>
    </recommendedName>
</protein>
<reference evidence="1 2" key="1">
    <citation type="submission" date="2022-08" db="EMBL/GenBank/DDBJ databases">
        <title>Algoriphagus sp. CAU 1643 isolated from mud.</title>
        <authorList>
            <person name="Kim W."/>
        </authorList>
    </citation>
    <scope>NUCLEOTIDE SEQUENCE [LARGE SCALE GENOMIC DNA]</scope>
    <source>
        <strain evidence="1 2">CAU 1643</strain>
    </source>
</reference>
<organism evidence="1 2">
    <name type="scientific">Algoriphagus limi</name>
    <dbReference type="NCBI Taxonomy" id="2975273"/>
    <lineage>
        <taxon>Bacteria</taxon>
        <taxon>Pseudomonadati</taxon>
        <taxon>Bacteroidota</taxon>
        <taxon>Cytophagia</taxon>
        <taxon>Cytophagales</taxon>
        <taxon>Cyclobacteriaceae</taxon>
        <taxon>Algoriphagus</taxon>
    </lineage>
</organism>
<dbReference type="EMBL" id="JANWGH010000002">
    <property type="protein sequence ID" value="MCS5490830.1"/>
    <property type="molecule type" value="Genomic_DNA"/>
</dbReference>
<dbReference type="RefSeq" id="WP_259414509.1">
    <property type="nucleotide sequence ID" value="NZ_JANWGH010000002.1"/>
</dbReference>
<evidence type="ECO:0000313" key="2">
    <source>
        <dbReference type="Proteomes" id="UP001206788"/>
    </source>
</evidence>
<name>A0ABT2G6E1_9BACT</name>
<accession>A0ABT2G6E1</accession>
<proteinExistence type="predicted"/>
<dbReference type="PROSITE" id="PS51257">
    <property type="entry name" value="PROKAR_LIPOPROTEIN"/>
    <property type="match status" value="1"/>
</dbReference>
<comment type="caution">
    <text evidence="1">The sequence shown here is derived from an EMBL/GenBank/DDBJ whole genome shotgun (WGS) entry which is preliminary data.</text>
</comment>
<gene>
    <name evidence="1" type="ORF">NY014_10330</name>
</gene>
<sequence>MKTFNSLIFLLLTGLLGCSIHEDNHIELSNKVKLLSERYGFRAESVNDFKNPENETIQLTIKEFEYFLKYRKQTHSNIEKSKIDFSEIMKILERNNISIPQQTLESFRKNSSTTPNNKILCLHNAHTVSARVPAMVLPGQDLNGVKITLAVGNGNLNSHSFSMYGIYPFMGVRGTTVNPVNPDSWPLTNTYVFQVEYTVTFNLWIDGAPFTNYETYYIRMRIDGCTGSVSWFYAQP</sequence>
<evidence type="ECO:0008006" key="3">
    <source>
        <dbReference type="Google" id="ProtNLM"/>
    </source>
</evidence>
<evidence type="ECO:0000313" key="1">
    <source>
        <dbReference type="EMBL" id="MCS5490830.1"/>
    </source>
</evidence>
<keyword evidence="2" id="KW-1185">Reference proteome</keyword>